<dbReference type="Proteomes" id="UP001400965">
    <property type="component" value="Unassembled WGS sequence"/>
</dbReference>
<dbReference type="InterPro" id="IPR005849">
    <property type="entry name" value="GalP_Utransf_N"/>
</dbReference>
<dbReference type="Pfam" id="PF02744">
    <property type="entry name" value="GalP_UDP_tr_C"/>
    <property type="match status" value="1"/>
</dbReference>
<dbReference type="PROSITE" id="PS01163">
    <property type="entry name" value="GAL_P_UDP_TRANSF_II"/>
    <property type="match status" value="1"/>
</dbReference>
<keyword evidence="5 10" id="KW-0963">Cytoplasm</keyword>
<keyword evidence="7 10" id="KW-0548">Nucleotidyltransferase</keyword>
<dbReference type="InterPro" id="IPR023425">
    <property type="entry name" value="GalP_uridyl_Trfase_II_CS"/>
</dbReference>
<evidence type="ECO:0000313" key="13">
    <source>
        <dbReference type="EMBL" id="GAA0862994.1"/>
    </source>
</evidence>
<dbReference type="RefSeq" id="WP_346043507.1">
    <property type="nucleotide sequence ID" value="NZ_BAAACP010000005.1"/>
</dbReference>
<keyword evidence="8 10" id="KW-0299">Galactose metabolism</keyword>
<feature type="domain" description="Galactose-1-phosphate uridyl transferase N-terminal" evidence="11">
    <location>
        <begin position="19"/>
        <end position="229"/>
    </location>
</feature>
<evidence type="ECO:0000256" key="8">
    <source>
        <dbReference type="ARBA" id="ARBA00023144"/>
    </source>
</evidence>
<evidence type="ECO:0000256" key="7">
    <source>
        <dbReference type="ARBA" id="ARBA00022695"/>
    </source>
</evidence>
<name>A0ABN1M188_9FIRM</name>
<evidence type="ECO:0000259" key="12">
    <source>
        <dbReference type="Pfam" id="PF02744"/>
    </source>
</evidence>
<accession>A0ABN1M188</accession>
<evidence type="ECO:0000256" key="2">
    <source>
        <dbReference type="ARBA" id="ARBA00004496"/>
    </source>
</evidence>
<dbReference type="InterPro" id="IPR000766">
    <property type="entry name" value="GalP_uridyl_Trfase_II"/>
</dbReference>
<evidence type="ECO:0000256" key="9">
    <source>
        <dbReference type="ARBA" id="ARBA00023277"/>
    </source>
</evidence>
<evidence type="ECO:0000256" key="4">
    <source>
        <dbReference type="ARBA" id="ARBA00008706"/>
    </source>
</evidence>
<comment type="pathway">
    <text evidence="3 10">Carbohydrate metabolism; galactose metabolism.</text>
</comment>
<keyword evidence="6 10" id="KW-0808">Transferase</keyword>
<evidence type="ECO:0000313" key="14">
    <source>
        <dbReference type="Proteomes" id="UP001400965"/>
    </source>
</evidence>
<evidence type="ECO:0000256" key="5">
    <source>
        <dbReference type="ARBA" id="ARBA00022490"/>
    </source>
</evidence>
<proteinExistence type="inferred from homology"/>
<reference evidence="13 14" key="1">
    <citation type="journal article" date="2019" name="Int. J. Syst. Evol. Microbiol.">
        <title>The Global Catalogue of Microorganisms (GCM) 10K type strain sequencing project: providing services to taxonomists for standard genome sequencing and annotation.</title>
        <authorList>
            <consortium name="The Broad Institute Genomics Platform"/>
            <consortium name="The Broad Institute Genome Sequencing Center for Infectious Disease"/>
            <person name="Wu L."/>
            <person name="Ma J."/>
        </authorList>
    </citation>
    <scope>NUCLEOTIDE SEQUENCE [LARGE SCALE GENOMIC DNA]</scope>
    <source>
        <strain evidence="13 14">JCM 6486</strain>
    </source>
</reference>
<evidence type="ECO:0000256" key="1">
    <source>
        <dbReference type="ARBA" id="ARBA00001107"/>
    </source>
</evidence>
<comment type="similarity">
    <text evidence="4 10">Belongs to the galactose-1-phosphate uridylyltransferase type 2 family.</text>
</comment>
<dbReference type="PANTHER" id="PTHR39191">
    <property type="entry name" value="GALACTOSE-1-PHOSPHATE URIDYLYLTRANSFERASE"/>
    <property type="match status" value="1"/>
</dbReference>
<evidence type="ECO:0000256" key="3">
    <source>
        <dbReference type="ARBA" id="ARBA00004947"/>
    </source>
</evidence>
<organism evidence="13 14">
    <name type="scientific">Paraclostridium tenue</name>
    <dbReference type="NCBI Taxonomy" id="1737"/>
    <lineage>
        <taxon>Bacteria</taxon>
        <taxon>Bacillati</taxon>
        <taxon>Bacillota</taxon>
        <taxon>Clostridia</taxon>
        <taxon>Peptostreptococcales</taxon>
        <taxon>Peptostreptococcaceae</taxon>
        <taxon>Paraclostridium</taxon>
    </lineage>
</organism>
<feature type="domain" description="Galactose-1-phosphate uridyl transferase C-terminal" evidence="12">
    <location>
        <begin position="244"/>
        <end position="338"/>
    </location>
</feature>
<dbReference type="InterPro" id="IPR005850">
    <property type="entry name" value="GalP_Utransf_C"/>
</dbReference>
<evidence type="ECO:0000256" key="6">
    <source>
        <dbReference type="ARBA" id="ARBA00022679"/>
    </source>
</evidence>
<evidence type="ECO:0000259" key="11">
    <source>
        <dbReference type="Pfam" id="PF01087"/>
    </source>
</evidence>
<protein>
    <recommendedName>
        <fullName evidence="10">Galactose-1-phosphate uridylyltransferase</fullName>
        <shortName evidence="10">Gal-1-P uridylyltransferase</shortName>
        <ecNumber evidence="10">2.7.7.12</ecNumber>
    </recommendedName>
    <alternativeName>
        <fullName evidence="10">UDP-glucose--hexose-1-phosphate uridylyltransferase</fullName>
    </alternativeName>
</protein>
<dbReference type="Pfam" id="PF01087">
    <property type="entry name" value="GalP_UDP_transf"/>
    <property type="match status" value="1"/>
</dbReference>
<comment type="subcellular location">
    <subcellularLocation>
        <location evidence="2 10">Cytoplasm</location>
    </subcellularLocation>
</comment>
<dbReference type="HAMAP" id="MF_00571">
    <property type="entry name" value="GalP_UDP_trans"/>
    <property type="match status" value="1"/>
</dbReference>
<dbReference type="PANTHER" id="PTHR39191:SF1">
    <property type="entry name" value="DUF4922 DOMAIN-CONTAINING PROTEIN"/>
    <property type="match status" value="1"/>
</dbReference>
<comment type="catalytic activity">
    <reaction evidence="1 10">
        <text>alpha-D-galactose 1-phosphate + UDP-alpha-D-glucose = alpha-D-glucose 1-phosphate + UDP-alpha-D-galactose</text>
        <dbReference type="Rhea" id="RHEA:13989"/>
        <dbReference type="ChEBI" id="CHEBI:58336"/>
        <dbReference type="ChEBI" id="CHEBI:58601"/>
        <dbReference type="ChEBI" id="CHEBI:58885"/>
        <dbReference type="ChEBI" id="CHEBI:66914"/>
        <dbReference type="EC" id="2.7.7.12"/>
    </reaction>
</comment>
<gene>
    <name evidence="10" type="primary">galT</name>
    <name evidence="13" type="ORF">GCM10008917_10560</name>
</gene>
<sequence length="382" mass="44912">MINYEINRLINFALSKEMIHEDDIIYSTNLLFGLLKLDEFYKFDVVENLDTPTPILENILDYAVDKNLIENTTTQRDLFDTQIMNCVMPRPSEVIKTFNNLYIKNKKQATKYYYNLSIQSNYIRKSRTDKNIKWKTKTNYGDLDITINLSKPEKDPKEILKAKTTKSTSYPKCLLCKENEGFFGNINHPSRQNHRIIPIYLSENKWFIQYSPYVYYNEHCIIFNEYHEPMKINENTFSNLFNLVDKFPHYFIGSNADLPIVGGSILSHEHYQGGNYRFHMEIVKEEMVFKVNGYENIKLSTLKWPMSVIRLSGKDKNEIIDLASKILKTWRTYSDKLTKDNVDDIIKEEIGIKFLTALSHAGVFKRDDKGTKAFIKFIQLLD</sequence>
<dbReference type="EC" id="2.7.7.12" evidence="10"/>
<comment type="caution">
    <text evidence="13">The sequence shown here is derived from an EMBL/GenBank/DDBJ whole genome shotgun (WGS) entry which is preliminary data.</text>
</comment>
<evidence type="ECO:0000256" key="10">
    <source>
        <dbReference type="HAMAP-Rule" id="MF_00571"/>
    </source>
</evidence>
<dbReference type="EMBL" id="BAAACP010000005">
    <property type="protein sequence ID" value="GAA0862994.1"/>
    <property type="molecule type" value="Genomic_DNA"/>
</dbReference>
<keyword evidence="9 10" id="KW-0119">Carbohydrate metabolism</keyword>
<keyword evidence="14" id="KW-1185">Reference proteome</keyword>